<evidence type="ECO:0000313" key="3">
    <source>
        <dbReference type="Proteomes" id="UP000825679"/>
    </source>
</evidence>
<sequence>MLVHWQRGFSLAEMAIVLVIVGVLMASGLGALSSQMSNQRLKETKQMLERANEALIGFALANNRLPCPADSAGLEARHSSGANMNRCVSAYGDLPWQSLGLPELDSWGRRLKYQVTAYPVVSGVKDDLAGIDLTSTPNCGLAAVKPCFGLEDAGNISVFSASSRDGNPVTARKLVSDAAAVIFSEGPNGAGTSEDELENRGLTAKEFVQDTPDSNFDDILVWLPTTQLMYRLATAERLP</sequence>
<keyword evidence="3" id="KW-1185">Reference proteome</keyword>
<organism evidence="2 3">
    <name type="scientific">Deefgea tanakiae</name>
    <dbReference type="NCBI Taxonomy" id="2865840"/>
    <lineage>
        <taxon>Bacteria</taxon>
        <taxon>Pseudomonadati</taxon>
        <taxon>Pseudomonadota</taxon>
        <taxon>Betaproteobacteria</taxon>
        <taxon>Neisseriales</taxon>
        <taxon>Chitinibacteraceae</taxon>
        <taxon>Deefgea</taxon>
    </lineage>
</organism>
<keyword evidence="1" id="KW-0472">Membrane</keyword>
<accession>A0ABX8Z7C2</accession>
<dbReference type="Pfam" id="PF07963">
    <property type="entry name" value="N_methyl"/>
    <property type="match status" value="1"/>
</dbReference>
<dbReference type="Gene3D" id="3.30.700.10">
    <property type="entry name" value="Glycoprotein, Type 4 Pilin"/>
    <property type="match status" value="1"/>
</dbReference>
<dbReference type="RefSeq" id="WP_221005355.1">
    <property type="nucleotide sequence ID" value="NZ_CP081150.1"/>
</dbReference>
<evidence type="ECO:0000313" key="2">
    <source>
        <dbReference type="EMBL" id="QZA76958.1"/>
    </source>
</evidence>
<dbReference type="NCBIfam" id="TIGR02532">
    <property type="entry name" value="IV_pilin_GFxxxE"/>
    <property type="match status" value="1"/>
</dbReference>
<name>A0ABX8Z7C2_9NEIS</name>
<gene>
    <name evidence="2" type="ORF">K4H28_11650</name>
</gene>
<dbReference type="Proteomes" id="UP000825679">
    <property type="component" value="Chromosome"/>
</dbReference>
<feature type="transmembrane region" description="Helical" evidence="1">
    <location>
        <begin position="12"/>
        <end position="32"/>
    </location>
</feature>
<reference evidence="2 3" key="1">
    <citation type="submission" date="2021-08" db="EMBL/GenBank/DDBJ databases">
        <title>complete genome sequencing of Deefgea sp. D25.</title>
        <authorList>
            <person name="Bae J.-W."/>
            <person name="Gim D.-H."/>
        </authorList>
    </citation>
    <scope>NUCLEOTIDE SEQUENCE [LARGE SCALE GENOMIC DNA]</scope>
    <source>
        <strain evidence="2 3">D25</strain>
    </source>
</reference>
<evidence type="ECO:0000256" key="1">
    <source>
        <dbReference type="SAM" id="Phobius"/>
    </source>
</evidence>
<keyword evidence="1" id="KW-1133">Transmembrane helix</keyword>
<dbReference type="EMBL" id="CP081150">
    <property type="protein sequence ID" value="QZA76958.1"/>
    <property type="molecule type" value="Genomic_DNA"/>
</dbReference>
<proteinExistence type="predicted"/>
<dbReference type="SUPFAM" id="SSF54523">
    <property type="entry name" value="Pili subunits"/>
    <property type="match status" value="1"/>
</dbReference>
<protein>
    <submittedName>
        <fullName evidence="2">Type II secretion system GspH family protein</fullName>
    </submittedName>
</protein>
<dbReference type="InterPro" id="IPR045584">
    <property type="entry name" value="Pilin-like"/>
</dbReference>
<keyword evidence="1" id="KW-0812">Transmembrane</keyword>
<dbReference type="InterPro" id="IPR012902">
    <property type="entry name" value="N_methyl_site"/>
</dbReference>